<gene>
    <name evidence="2" type="primary">LOC111602941</name>
</gene>
<sequence length="161" mass="18767">MVKRGGRNSLYNGSLAIRQQSAQNCLIVQFYEREIETESKIFNLLFYAKATRRERKHTERTRSIVPTDAEIIFGSCDCGNLFCSRRSWDRSRIDWLWKLEQQQSRLRHITKGSKPSTDLISKTTSKASQKKMNYWNWLRFSCICASDTESCDLPCHISTTA</sequence>
<evidence type="ECO:0000313" key="2">
    <source>
        <dbReference type="RefSeq" id="XP_023176067.1"/>
    </source>
</evidence>
<dbReference type="OrthoDB" id="7850641at2759"/>
<organism evidence="1 2">
    <name type="scientific">Drosophila hydei</name>
    <name type="common">Fruit fly</name>
    <dbReference type="NCBI Taxonomy" id="7224"/>
    <lineage>
        <taxon>Eukaryota</taxon>
        <taxon>Metazoa</taxon>
        <taxon>Ecdysozoa</taxon>
        <taxon>Arthropoda</taxon>
        <taxon>Hexapoda</taxon>
        <taxon>Insecta</taxon>
        <taxon>Pterygota</taxon>
        <taxon>Neoptera</taxon>
        <taxon>Endopterygota</taxon>
        <taxon>Diptera</taxon>
        <taxon>Brachycera</taxon>
        <taxon>Muscomorpha</taxon>
        <taxon>Ephydroidea</taxon>
        <taxon>Drosophilidae</taxon>
        <taxon>Drosophila</taxon>
    </lineage>
</organism>
<dbReference type="RefSeq" id="XP_023176067.1">
    <property type="nucleotide sequence ID" value="XM_023320299.2"/>
</dbReference>
<keyword evidence="1" id="KW-1185">Reference proteome</keyword>
<reference evidence="2" key="1">
    <citation type="submission" date="2025-08" db="UniProtKB">
        <authorList>
            <consortium name="RefSeq"/>
        </authorList>
    </citation>
    <scope>IDENTIFICATION</scope>
    <source>
        <strain evidence="2">15085-1641.00</strain>
        <tissue evidence="2">Whole body</tissue>
    </source>
</reference>
<dbReference type="GeneID" id="111602941"/>
<name>A0A6J1MBC0_DROHY</name>
<accession>A0A6J1MBC0</accession>
<dbReference type="KEGG" id="dhe:111602941"/>
<protein>
    <submittedName>
        <fullName evidence="2">Uncharacterized protein LOC111602941 isoform X1</fullName>
    </submittedName>
</protein>
<dbReference type="AlphaFoldDB" id="A0A6J1MBC0"/>
<proteinExistence type="predicted"/>
<evidence type="ECO:0000313" key="1">
    <source>
        <dbReference type="Proteomes" id="UP000504633"/>
    </source>
</evidence>
<dbReference type="Proteomes" id="UP000504633">
    <property type="component" value="Unplaced"/>
</dbReference>